<dbReference type="InterPro" id="IPR050187">
    <property type="entry name" value="Lipid_Phosphate_FormReg"/>
</dbReference>
<gene>
    <name evidence="14" type="primary">dagK_2</name>
    <name evidence="14" type="ORF">JEOPIN946_00797</name>
</gene>
<dbReference type="InterPro" id="IPR001206">
    <property type="entry name" value="Diacylglycerol_kinase_cat_dom"/>
</dbReference>
<dbReference type="InterPro" id="IPR016064">
    <property type="entry name" value="NAD/diacylglycerol_kinase_sf"/>
</dbReference>
<dbReference type="Pfam" id="PF00781">
    <property type="entry name" value="DAGK_cat"/>
    <property type="match status" value="1"/>
</dbReference>
<dbReference type="GO" id="GO:0005524">
    <property type="term" value="F:ATP binding"/>
    <property type="evidence" value="ECO:0007669"/>
    <property type="project" value="UniProtKB-KW"/>
</dbReference>
<proteinExistence type="inferred from homology"/>
<sequence length="297" mass="32474">MKTARIIYNPTAGKETFQAELPEILSRLEDAGYITSAHRTTEKGDATVAAKQACKLKFDLVIAVGGDGTVNEVINGLFQFEQRPTLGVIPMGTVNDFTRALGIPSNIFEALDVIINGENGNIDIGHMNGKYFMNIAGAGKITEVSYEAPSRLKTVIGSLAYYVKGIELIPQISAFPIRIEYDDEVYTGKVMLFLIGLTNSIGGFEKLVPDAKLDDGKFSILILEEVNLAELAHVLTLAMRGEHLKHSKVKFISASSVNVSSYETVQLNLDGEYGGRLPAQFKNLKQALEIRMKKEAD</sequence>
<dbReference type="InterPro" id="IPR017438">
    <property type="entry name" value="ATP-NAD_kinase_N"/>
</dbReference>
<dbReference type="PROSITE" id="PS50146">
    <property type="entry name" value="DAGK"/>
    <property type="match status" value="1"/>
</dbReference>
<reference evidence="14 15" key="1">
    <citation type="submission" date="2020-07" db="EMBL/GenBank/DDBJ databases">
        <authorList>
            <person name="Criscuolo A."/>
        </authorList>
    </citation>
    <scope>NUCLEOTIDE SEQUENCE [LARGE SCALE GENOMIC DNA]</scope>
    <source>
        <strain evidence="14">CIP107946</strain>
    </source>
</reference>
<keyword evidence="9" id="KW-0460">Magnesium</keyword>
<evidence type="ECO:0000256" key="1">
    <source>
        <dbReference type="ARBA" id="ARBA00001946"/>
    </source>
</evidence>
<dbReference type="PANTHER" id="PTHR12358">
    <property type="entry name" value="SPHINGOSINE KINASE"/>
    <property type="match status" value="1"/>
</dbReference>
<dbReference type="GO" id="GO:0005886">
    <property type="term" value="C:plasma membrane"/>
    <property type="evidence" value="ECO:0007669"/>
    <property type="project" value="TreeGrafter"/>
</dbReference>
<dbReference type="RefSeq" id="WP_186077072.1">
    <property type="nucleotide sequence ID" value="NZ_CAJEWB010000007.1"/>
</dbReference>
<protein>
    <submittedName>
        <fullName evidence="14">Diacylglycerol kinase</fullName>
    </submittedName>
</protein>
<accession>A0A6V7R9F6</accession>
<keyword evidence="5" id="KW-0479">Metal-binding</keyword>
<evidence type="ECO:0000256" key="2">
    <source>
        <dbReference type="ARBA" id="ARBA00005983"/>
    </source>
</evidence>
<evidence type="ECO:0000313" key="15">
    <source>
        <dbReference type="Proteomes" id="UP000588186"/>
    </source>
</evidence>
<dbReference type="SUPFAM" id="SSF111331">
    <property type="entry name" value="NAD kinase/diacylglycerol kinase-like"/>
    <property type="match status" value="1"/>
</dbReference>
<dbReference type="SMART" id="SM00046">
    <property type="entry name" value="DAGKc"/>
    <property type="match status" value="1"/>
</dbReference>
<feature type="domain" description="DAGKc" evidence="13">
    <location>
        <begin position="1"/>
        <end position="131"/>
    </location>
</feature>
<keyword evidence="11" id="KW-0594">Phospholipid biosynthesis</keyword>
<keyword evidence="6" id="KW-0547">Nucleotide-binding</keyword>
<dbReference type="GO" id="GO:0046872">
    <property type="term" value="F:metal ion binding"/>
    <property type="evidence" value="ECO:0007669"/>
    <property type="project" value="UniProtKB-KW"/>
</dbReference>
<evidence type="ECO:0000259" key="13">
    <source>
        <dbReference type="PROSITE" id="PS50146"/>
    </source>
</evidence>
<dbReference type="EMBL" id="CAJEWB010000007">
    <property type="protein sequence ID" value="CAD2074069.1"/>
    <property type="molecule type" value="Genomic_DNA"/>
</dbReference>
<dbReference type="GO" id="GO:0004143">
    <property type="term" value="F:ATP-dependent diacylglycerol kinase activity"/>
    <property type="evidence" value="ECO:0007669"/>
    <property type="project" value="TreeGrafter"/>
</dbReference>
<dbReference type="NCBIfam" id="TIGR00147">
    <property type="entry name" value="YegS/Rv2252/BmrU family lipid kinase"/>
    <property type="match status" value="1"/>
</dbReference>
<evidence type="ECO:0000256" key="8">
    <source>
        <dbReference type="ARBA" id="ARBA00022840"/>
    </source>
</evidence>
<comment type="similarity">
    <text evidence="2">Belongs to the diacylglycerol/lipid kinase family.</text>
</comment>
<evidence type="ECO:0000256" key="9">
    <source>
        <dbReference type="ARBA" id="ARBA00022842"/>
    </source>
</evidence>
<evidence type="ECO:0000256" key="11">
    <source>
        <dbReference type="ARBA" id="ARBA00023209"/>
    </source>
</evidence>
<dbReference type="Gene3D" id="2.60.200.40">
    <property type="match status" value="1"/>
</dbReference>
<evidence type="ECO:0000256" key="5">
    <source>
        <dbReference type="ARBA" id="ARBA00022723"/>
    </source>
</evidence>
<keyword evidence="15" id="KW-1185">Reference proteome</keyword>
<dbReference type="NCBIfam" id="NF009874">
    <property type="entry name" value="PRK13337.1"/>
    <property type="match status" value="1"/>
</dbReference>
<dbReference type="Proteomes" id="UP000588186">
    <property type="component" value="Unassembled WGS sequence"/>
</dbReference>
<evidence type="ECO:0000256" key="3">
    <source>
        <dbReference type="ARBA" id="ARBA00022516"/>
    </source>
</evidence>
<dbReference type="PANTHER" id="PTHR12358:SF106">
    <property type="entry name" value="LIPID KINASE YEGS"/>
    <property type="match status" value="1"/>
</dbReference>
<dbReference type="NCBIfam" id="NF009603">
    <property type="entry name" value="PRK13055.1"/>
    <property type="match status" value="1"/>
</dbReference>
<evidence type="ECO:0000256" key="6">
    <source>
        <dbReference type="ARBA" id="ARBA00022741"/>
    </source>
</evidence>
<keyword evidence="12" id="KW-1208">Phospholipid metabolism</keyword>
<dbReference type="Gene3D" id="3.40.50.10330">
    <property type="entry name" value="Probable inorganic polyphosphate/atp-NAD kinase, domain 1"/>
    <property type="match status" value="1"/>
</dbReference>
<keyword evidence="8" id="KW-0067">ATP-binding</keyword>
<organism evidence="14 15">
    <name type="scientific">Phocicoccus pinnipedialis</name>
    <dbReference type="NCBI Taxonomy" id="110845"/>
    <lineage>
        <taxon>Bacteria</taxon>
        <taxon>Bacillati</taxon>
        <taxon>Bacillota</taxon>
        <taxon>Bacilli</taxon>
        <taxon>Bacillales</taxon>
        <taxon>Salinicoccaceae</taxon>
        <taxon>Phocicoccus</taxon>
    </lineage>
</organism>
<keyword evidence="7 14" id="KW-0418">Kinase</keyword>
<dbReference type="Pfam" id="PF19279">
    <property type="entry name" value="YegS_C"/>
    <property type="match status" value="1"/>
</dbReference>
<dbReference type="InterPro" id="IPR045540">
    <property type="entry name" value="YegS/DAGK_C"/>
</dbReference>
<comment type="caution">
    <text evidence="14">The sequence shown here is derived from an EMBL/GenBank/DDBJ whole genome shotgun (WGS) entry which is preliminary data.</text>
</comment>
<name>A0A6V7R9F6_9BACL</name>
<dbReference type="GO" id="GO:0008654">
    <property type="term" value="P:phospholipid biosynthetic process"/>
    <property type="evidence" value="ECO:0007669"/>
    <property type="project" value="UniProtKB-KW"/>
</dbReference>
<keyword evidence="4" id="KW-0808">Transferase</keyword>
<evidence type="ECO:0000313" key="14">
    <source>
        <dbReference type="EMBL" id="CAD2074069.1"/>
    </source>
</evidence>
<comment type="cofactor">
    <cofactor evidence="1">
        <name>Mg(2+)</name>
        <dbReference type="ChEBI" id="CHEBI:18420"/>
    </cofactor>
</comment>
<dbReference type="InterPro" id="IPR005218">
    <property type="entry name" value="Diacylglycerol/lipid_kinase"/>
</dbReference>
<evidence type="ECO:0000256" key="7">
    <source>
        <dbReference type="ARBA" id="ARBA00022777"/>
    </source>
</evidence>
<evidence type="ECO:0000256" key="12">
    <source>
        <dbReference type="ARBA" id="ARBA00023264"/>
    </source>
</evidence>
<evidence type="ECO:0000256" key="10">
    <source>
        <dbReference type="ARBA" id="ARBA00023098"/>
    </source>
</evidence>
<keyword evidence="10" id="KW-0443">Lipid metabolism</keyword>
<dbReference type="AlphaFoldDB" id="A0A6V7R9F6"/>
<keyword evidence="3" id="KW-0444">Lipid biosynthesis</keyword>
<evidence type="ECO:0000256" key="4">
    <source>
        <dbReference type="ARBA" id="ARBA00022679"/>
    </source>
</evidence>